<evidence type="ECO:0000256" key="1">
    <source>
        <dbReference type="ARBA" id="ARBA00004651"/>
    </source>
</evidence>
<dbReference type="PANTHER" id="PTHR43386:SF1">
    <property type="entry name" value="D,D-DIPEPTIDE TRANSPORT SYSTEM PERMEASE PROTEIN DDPC-RELATED"/>
    <property type="match status" value="1"/>
</dbReference>
<comment type="subcellular location">
    <subcellularLocation>
        <location evidence="1 7">Cell membrane</location>
        <topology evidence="1 7">Multi-pass membrane protein</topology>
    </subcellularLocation>
</comment>
<comment type="caution">
    <text evidence="10">The sequence shown here is derived from an EMBL/GenBank/DDBJ whole genome shotgun (WGS) entry which is preliminary data.</text>
</comment>
<evidence type="ECO:0000256" key="3">
    <source>
        <dbReference type="ARBA" id="ARBA00022475"/>
    </source>
</evidence>
<feature type="domain" description="ABC transmembrane type-1" evidence="9">
    <location>
        <begin position="112"/>
        <end position="302"/>
    </location>
</feature>
<dbReference type="EMBL" id="QVIG01000001">
    <property type="protein sequence ID" value="RGD57481.1"/>
    <property type="molecule type" value="Genomic_DNA"/>
</dbReference>
<keyword evidence="2 7" id="KW-0813">Transport</keyword>
<reference evidence="10 11" key="1">
    <citation type="submission" date="2018-08" db="EMBL/GenBank/DDBJ databases">
        <title>Diversity &amp; Physiological Properties of Lignin-Decomposing Actinobacteria from Soil.</title>
        <authorList>
            <person name="Roh S.G."/>
            <person name="Kim S.B."/>
        </authorList>
    </citation>
    <scope>NUCLEOTIDE SEQUENCE [LARGE SCALE GENOMIC DNA]</scope>
    <source>
        <strain evidence="10 11">MMS17-GH009</strain>
    </source>
</reference>
<dbReference type="InterPro" id="IPR000515">
    <property type="entry name" value="MetI-like"/>
</dbReference>
<protein>
    <submittedName>
        <fullName evidence="10">ABC transporter permease</fullName>
    </submittedName>
</protein>
<evidence type="ECO:0000256" key="5">
    <source>
        <dbReference type="ARBA" id="ARBA00022989"/>
    </source>
</evidence>
<organism evidence="10 11">
    <name type="scientific">Kitasatospora xanthocidica</name>
    <dbReference type="NCBI Taxonomy" id="83382"/>
    <lineage>
        <taxon>Bacteria</taxon>
        <taxon>Bacillati</taxon>
        <taxon>Actinomycetota</taxon>
        <taxon>Actinomycetes</taxon>
        <taxon>Kitasatosporales</taxon>
        <taxon>Streptomycetaceae</taxon>
        <taxon>Kitasatospora</taxon>
    </lineage>
</organism>
<dbReference type="Gene3D" id="1.10.3720.10">
    <property type="entry name" value="MetI-like"/>
    <property type="match status" value="1"/>
</dbReference>
<evidence type="ECO:0000256" key="8">
    <source>
        <dbReference type="SAM" id="MobiDB-lite"/>
    </source>
</evidence>
<evidence type="ECO:0000259" key="9">
    <source>
        <dbReference type="PROSITE" id="PS50928"/>
    </source>
</evidence>
<evidence type="ECO:0000256" key="7">
    <source>
        <dbReference type="RuleBase" id="RU363032"/>
    </source>
</evidence>
<evidence type="ECO:0000256" key="6">
    <source>
        <dbReference type="ARBA" id="ARBA00023136"/>
    </source>
</evidence>
<dbReference type="PANTHER" id="PTHR43386">
    <property type="entry name" value="OLIGOPEPTIDE TRANSPORT SYSTEM PERMEASE PROTEIN APPC"/>
    <property type="match status" value="1"/>
</dbReference>
<feature type="compositionally biased region" description="Pro residues" evidence="8">
    <location>
        <begin position="1"/>
        <end position="20"/>
    </location>
</feature>
<dbReference type="InterPro" id="IPR050366">
    <property type="entry name" value="BP-dependent_transpt_permease"/>
</dbReference>
<evidence type="ECO:0000313" key="10">
    <source>
        <dbReference type="EMBL" id="RGD57481.1"/>
    </source>
</evidence>
<feature type="region of interest" description="Disordered" evidence="8">
    <location>
        <begin position="1"/>
        <end position="36"/>
    </location>
</feature>
<evidence type="ECO:0000313" key="11">
    <source>
        <dbReference type="Proteomes" id="UP000263377"/>
    </source>
</evidence>
<evidence type="ECO:0000256" key="4">
    <source>
        <dbReference type="ARBA" id="ARBA00022692"/>
    </source>
</evidence>
<feature type="transmembrane region" description="Helical" evidence="7">
    <location>
        <begin position="280"/>
        <end position="305"/>
    </location>
</feature>
<keyword evidence="3" id="KW-1003">Cell membrane</keyword>
<dbReference type="InterPro" id="IPR035906">
    <property type="entry name" value="MetI-like_sf"/>
</dbReference>
<dbReference type="Proteomes" id="UP000263377">
    <property type="component" value="Unassembled WGS sequence"/>
</dbReference>
<dbReference type="AlphaFoldDB" id="A0A372ZP34"/>
<name>A0A372ZP34_9ACTN</name>
<dbReference type="PROSITE" id="PS50928">
    <property type="entry name" value="ABC_TM1"/>
    <property type="match status" value="1"/>
</dbReference>
<keyword evidence="5 7" id="KW-1133">Transmembrane helix</keyword>
<gene>
    <name evidence="10" type="ORF">DR950_06440</name>
</gene>
<keyword evidence="6 7" id="KW-0472">Membrane</keyword>
<dbReference type="InterPro" id="IPR025966">
    <property type="entry name" value="OppC_N"/>
</dbReference>
<dbReference type="CDD" id="cd06261">
    <property type="entry name" value="TM_PBP2"/>
    <property type="match status" value="1"/>
</dbReference>
<feature type="transmembrane region" description="Helical" evidence="7">
    <location>
        <begin position="152"/>
        <end position="171"/>
    </location>
</feature>
<keyword evidence="4 7" id="KW-0812">Transmembrane</keyword>
<dbReference type="Pfam" id="PF12911">
    <property type="entry name" value="OppC_N"/>
    <property type="match status" value="1"/>
</dbReference>
<evidence type="ECO:0000256" key="2">
    <source>
        <dbReference type="ARBA" id="ARBA00022448"/>
    </source>
</evidence>
<comment type="similarity">
    <text evidence="7">Belongs to the binding-protein-dependent transport system permease family.</text>
</comment>
<keyword evidence="11" id="KW-1185">Reference proteome</keyword>
<proteinExistence type="inferred from homology"/>
<dbReference type="Pfam" id="PF00528">
    <property type="entry name" value="BPD_transp_1"/>
    <property type="match status" value="1"/>
</dbReference>
<feature type="transmembrane region" description="Helical" evidence="7">
    <location>
        <begin position="51"/>
        <end position="73"/>
    </location>
</feature>
<dbReference type="GO" id="GO:0005886">
    <property type="term" value="C:plasma membrane"/>
    <property type="evidence" value="ECO:0007669"/>
    <property type="project" value="UniProtKB-SubCell"/>
</dbReference>
<feature type="transmembrane region" description="Helical" evidence="7">
    <location>
        <begin position="241"/>
        <end position="260"/>
    </location>
</feature>
<dbReference type="RefSeq" id="WP_117486255.1">
    <property type="nucleotide sequence ID" value="NZ_QVIG01000001.1"/>
</dbReference>
<sequence length="316" mass="33179">MAPTPGTTPNPRPGPLPGTTPGPLDAPGGEPAGRPRSMLRRGAEVFAENRLALVAVAVLVAITAFCFLGPLFYHADTSVVNLSAVTLPPGAGHPLGTDNDGIDELGKVMAGGQTSLEIGLAAGLIAAVIGALYGAVAGYLGGWVDALMMRVIDSFMSFPLIFLLIYLSSVYGKSKTMLILEVGLTSWFGITRLVRGEALAIKVRDYVSASRMMGAGGGRIVLKHILPNTIGTTIVNTTFSIADAVFALSTLSYIGLGLQAPDNDLGGMLDVGTNYAGQGYWWMIYPPAAVIILLILCFNVIGDALRDAFETRLRKR</sequence>
<feature type="transmembrane region" description="Helical" evidence="7">
    <location>
        <begin position="118"/>
        <end position="140"/>
    </location>
</feature>
<accession>A0A372ZP34</accession>
<dbReference type="GO" id="GO:0055085">
    <property type="term" value="P:transmembrane transport"/>
    <property type="evidence" value="ECO:0007669"/>
    <property type="project" value="InterPro"/>
</dbReference>
<dbReference type="SUPFAM" id="SSF161098">
    <property type="entry name" value="MetI-like"/>
    <property type="match status" value="1"/>
</dbReference>